<feature type="compositionally biased region" description="Basic and acidic residues" evidence="2">
    <location>
        <begin position="2055"/>
        <end position="2093"/>
    </location>
</feature>
<evidence type="ECO:0000256" key="2">
    <source>
        <dbReference type="SAM" id="MobiDB-lite"/>
    </source>
</evidence>
<feature type="region of interest" description="Disordered" evidence="2">
    <location>
        <begin position="3958"/>
        <end position="3990"/>
    </location>
</feature>
<dbReference type="OrthoDB" id="442692at2759"/>
<dbReference type="InterPro" id="IPR033305">
    <property type="entry name" value="Hydin-like"/>
</dbReference>
<feature type="region of interest" description="Disordered" evidence="2">
    <location>
        <begin position="3408"/>
        <end position="3437"/>
    </location>
</feature>
<keyword evidence="4" id="KW-1185">Reference proteome</keyword>
<feature type="compositionally biased region" description="Basic and acidic residues" evidence="2">
    <location>
        <begin position="2011"/>
        <end position="2043"/>
    </location>
</feature>
<feature type="compositionally biased region" description="Basic and acidic residues" evidence="2">
    <location>
        <begin position="871"/>
        <end position="892"/>
    </location>
</feature>
<dbReference type="PANTHER" id="PTHR23053:SF0">
    <property type="entry name" value="HYDROCEPHALUS-INDUCING PROTEIN HOMOLOG"/>
    <property type="match status" value="1"/>
</dbReference>
<feature type="region of interest" description="Disordered" evidence="2">
    <location>
        <begin position="3019"/>
        <end position="3055"/>
    </location>
</feature>
<keyword evidence="1" id="KW-0175">Coiled coil</keyword>
<reference evidence="3 4" key="1">
    <citation type="submission" date="2013-02" db="EMBL/GenBank/DDBJ databases">
        <title>The Genome Sequence of Plasmodium inui San Antonio 1.</title>
        <authorList>
            <consortium name="The Broad Institute Genome Sequencing Platform"/>
            <consortium name="The Broad Institute Genome Sequencing Center for Infectious Disease"/>
            <person name="Neafsey D."/>
            <person name="Cheeseman I."/>
            <person name="Volkman S."/>
            <person name="Adams J."/>
            <person name="Walker B."/>
            <person name="Young S.K."/>
            <person name="Zeng Q."/>
            <person name="Gargeya S."/>
            <person name="Fitzgerald M."/>
            <person name="Haas B."/>
            <person name="Abouelleil A."/>
            <person name="Alvarado L."/>
            <person name="Arachchi H.M."/>
            <person name="Berlin A.M."/>
            <person name="Chapman S.B."/>
            <person name="Dewar J."/>
            <person name="Goldberg J."/>
            <person name="Griggs A."/>
            <person name="Gujja S."/>
            <person name="Hansen M."/>
            <person name="Howarth C."/>
            <person name="Imamovic A."/>
            <person name="Larimer J."/>
            <person name="McCowan C."/>
            <person name="Murphy C."/>
            <person name="Neiman D."/>
            <person name="Pearson M."/>
            <person name="Priest M."/>
            <person name="Roberts A."/>
            <person name="Saif S."/>
            <person name="Shea T."/>
            <person name="Sisk P."/>
            <person name="Sykes S."/>
            <person name="Wortman J."/>
            <person name="Nusbaum C."/>
            <person name="Birren B."/>
        </authorList>
    </citation>
    <scope>NUCLEOTIDE SEQUENCE [LARGE SCALE GENOMIC DNA]</scope>
    <source>
        <strain evidence="3 4">San Antonio 1</strain>
    </source>
</reference>
<feature type="compositionally biased region" description="Basic residues" evidence="2">
    <location>
        <begin position="1958"/>
        <end position="1968"/>
    </location>
</feature>
<organism evidence="3 4">
    <name type="scientific">Plasmodium inui San Antonio 1</name>
    <dbReference type="NCBI Taxonomy" id="1237626"/>
    <lineage>
        <taxon>Eukaryota</taxon>
        <taxon>Sar</taxon>
        <taxon>Alveolata</taxon>
        <taxon>Apicomplexa</taxon>
        <taxon>Aconoidasida</taxon>
        <taxon>Haemosporida</taxon>
        <taxon>Plasmodiidae</taxon>
        <taxon>Plasmodium</taxon>
        <taxon>Plasmodium (Plasmodium)</taxon>
    </lineage>
</organism>
<feature type="region of interest" description="Disordered" evidence="2">
    <location>
        <begin position="4568"/>
        <end position="4743"/>
    </location>
</feature>
<feature type="compositionally biased region" description="Polar residues" evidence="2">
    <location>
        <begin position="5133"/>
        <end position="5147"/>
    </location>
</feature>
<sequence>MNNKISNTYQDHLIVHFVENGRRQKYELFGKTIYPNIVMSKSSIDFQYILKNLFAQETVEIKNVCNFKVYFQWFFEENNMYPNFNQVFNIIPHRGFLLPYETKQITLTYNSINETYYNVNVLCQIRNGPVYPLKLIGGYSDIKYSINKRELNYDMHYKSVGEDLLTIQNTGKIRLFVEIVYNIKFPSLLYTNVNNFFIEPHNSKDIIFYFIPGIPQNVTETILLKICNFEEIKVSLRSKDNSNVLILTVQDVADGCADRKNGELADQVYPQECDRNRETKDGARKKSEFNPIDSLINKAFLPDDENSHYENQRKGLIQKLKASYAGVFLSLGRHIEEILALYHDRLGGASAQGAHTERNDEGMGIMGEADQFSEAGKSGESVEVHRANQMDSLSGGSTKKMDSSERPKRRYNLIGILKSYCAKNSDLCGIFSDLLKSFILNQKDDKYILGSFSMLKKLANFEKLSCHGYASNEYLLKYLKRVILENNTELQRVCLNMGNVTIKEKKEGIITLKNLSKDKVKLSYHLGNPEMKDIITLACEHKEIDKGHSINLKIIIDNKCEKEKLFSEQMFICMNDKNYYTVDIKFNYIIPDLHLYYRQIHFEKVQVKRCLCKTNRLINAKNVNVKFKVKNIIFHNKKLEYYHLKKRAQIFIIPSKGIIKSNSFLDIRIFFEPSDVYKNAKISIELFIYHSTFTKSMDAYLNSVRDHVQAEPSDIIVKPLLLNSGSVHHKMRIANLNNYSKYLFIYNLDNYYKYFQSFLYDLLAIHSHIYIEKNDEGDFFYSNLMHYLVGVYRRQLDRIRNCDKGGRSAPNCDVNSYITQGWHSIEDHQGVTHEGEDFKPHDERKIVERDLIHVKHPPVKGQKGSKPAEAQCKDKKEKYQSKKRNEMEREKENDETDELTNKKEKLNDILADCIPAKKDDPNGVVAAPSDQQRNMKILENKIAILEELIQKNETKYNYFEEYLKIIKMKKKIKQNFLLICPKYVNHKGIGSYLLNNTVLNFSPPRKTETSSYPESDNFLTIGEIIRWCNEINEKNNYPSSVKSNFIHYIIHERNINRNRHSIKKVRKSNRSMHEGLANSADAANATCSGLSAIPGRTHQNNLDYYVTEVLNVGEKKRDHEQAEDCINTNDGISTIDGVNTNDGIKIIENKDSHLILKGGTYNERVDITNKDAYAAKETKGDNEKDGNCSNLGKNKFKKTPNLRSIKSKIDNKHAISMHRKKNNCRNDDGKNNDGGSLLDQKAFFDKYNLRHNFDFLKHFFHFALLNDEEFMSDVKSLLKLTMTERKKNKGENSNKKNSTLANLFQIILKKLLLSPLYMNGAVFFFKKNEYINSECFFTTFLRLTSDENNHIIYLNPVEGYEEFFNPSSGADKGKDAVEKRGKDGKSEEAKRNDAKDSPTTDAQRLKYFYENMTKKYQEKIERKLKEKQEIEKIMESLRGHTDWGKAELVPYSVDGSENKKGDTDEERKNANLEGKTEEVGEYSSSVEQKDGDELLRCSKKGDPWEDTKDSDMSREKWSSTKKDVQCCNANVHRAVERLYEKIVICKEKKILNKQIIGQLNTHCVERNAQVDEKIIKYNKKVSKINSYMKNDYVEHVSFYKELKIVLRNLLRDHLRKGTDDNSNKLEDPDLADPLAGNKEKGEATDNDTAQIGKEKTSNMYVRRINIQLSENFVEKIYQEDGELKSINSRVIDGVEITAEKTEKEEEQQVGKVAESTIKAVETNKINKKFDSQNVQKGNGGGKNRNAISEKIPNGDAAERCTQVEESVKTVVNKNEELIRYLKQKFVQVNFFYFFINEELCFRKRNVLNEISKIVQEKYRDVKTSAYFFDIPTPKMYDAFNMQSFLQTRKNLEKCECNFYGTNEKEKAGVVARKDGHEEDKVVKEEEYGGELQKGEALHNREKQDARVENELQTGKSKRKKKEKKEDKTREKDAKEDKEENQKDKLEGEGDEYKSEKKEKRRKKKKKRSGKEVEGEKEKKMEEEKKMEIDTKEKCETQQKGKVQEEDLLGDPLKKTEKNHKEGEKEGGKKKEKEHLKRKDEMQEKKRKGRKKEKEKKKDTKEKIDKSEYKTGDEAPEDRNDLDNKEEKIENKSEEGEETPNRNATDDSDVKKLYLYGGKELTEEAYFEELKKKKYEIKDEYDHIFYNFRNARAVGEAGERGKKKDHYIIEFLEVDNSYDKRDEIRHRNITHVMLQKNTSTEINVKINTYKIVNIKKRICLIDLLGNYFYLNLLVVIDKPRIYSNPYFIFSNNVVMCAPRSNCFVLCKKMYNFDRVLIGRNVHSFKHIIRTELKDECEEHLLNFLKIFRDINSPKFKVAKMRRKNITPILSNSSSNEKDKYKSKKSDGMKNNEISKHLYKHVQVLNLFNSSYFDCFVELSFDNVPCSSDKDYQANEVNRADNLISNNDFYVYPKKFFILSKKWKKIIVLFLPKKVGPFFEKLQLSIYSVTNAAADINYQKEMINGDKKKDSAPLCDSLFSNDIDLANKQVDNYLYDIFSLSLKGEGIKCCLKMNESFLNFPKILLNSVQQKSVEMKNCTYCDLAWFVDPAELRSDSPLSINPTKGNLLKNEKKTLTVTIKTDSVNTIKKEIKIYYVEKNFSKSDKMRNNVYFTSLAVEAEVCKSFIQVSTEIVKEDAEEKFDPLTEGADVGRIISKHNRPAMEVVSPKSKQLLPSHLGNVLEEDINFKYVEVNQTKACLFKVKNTGKFKIVYVAELNDDSFLNYVSMECLTDSVNSNEMKIIKLKVRSGRKAKFQNVPLMIHFYDMDNNHIQTYKYAISVFFDYNYVRVIPSILNYDSVEVKKEETRFFKIINDGHFDFKYEIKLLKSKIKNAEKDGVLRYNNVGCVPYNANADLKSPFSISPISGLVKSKGEETVMVLFNSNEERQYRFVYIVEVENLMWDTLHTDSKKKEHRENRQHTDNHREVIKIFASSVKPTISCDVKNIFEEVLILEKTEGYANFLDHFLGKNSYYNSDDNTLYLRWCHVNECINERIKICNTSDVNAKVHVEIKELEFANYRNRSGKGKEKEREKRGDKGKENENEPKRSSVTPQQSSPIRFNMRVQNDNEIKSKWCLTELNEQGPGVTYGGASSSLSTTTGVSRYQHKYLDICFYSNQIGSKKFLLNIHLTNQQNLLCFSFYISVEFFLPSINLIIPQSLLKQRQEDKIYDLGDIHLNSVISFKVRLKNCFKYPIFVEVFFERVNLMLDGWRGMEERKGQLKGSAELESLSNIEEAFNENGHATSINLVNDPKEEQHKKGNAKNSNVSESTYDRSTPCDAENYQTCVQEKKDIYNARNSSSFFTTVGDHVELRRRNNTTYFHYKNVKDLLYKRTDKQMHMFSLGCLYYIGHSNYMIRENEVESIKIKVDKNKLEEMIKRRNTQRGSVKGIEGEESKGMDDIPKEIHAIEQTTTPNDELNKKGLEVDNENGKKSVKEKMNRQDLDKKKDANNVRGNLTKFSTTALSARQEKQLLGSIQISVLNNNYEFYNLKFLGNILETKNYWNLELLKSSIRKVYSGKNVDIFKNHINFDLLPVGYNHSFRVPYVNDNNHDLFFHVEVEKKIKCVLDIRPLSGSIPANSSFPFCGQIDIREAINLVNKQISFKFSANPFNKKNHKVKDEDGVYNDSLYVSLTSEEVKFYCSKKKIIFKNVPFFNYSKSELVLENMSNVKVYVELNIVPLNGLDDITSVYSFRPFSEKRVTSLMNRVDKNLLMKGVTGEKTKQLGDWPANRNEGGHIKNALEVNELVGETDKSEDNHVIVNPNEVHAADKTGENKPIDEFYLTKYDLTLSDFGDNPRNGEGSGFNETHTEENDVIGECSEIIGSGDVTTKPQQPCRVIKKYITIKGKHKKRLELFCFHHMYMKAFDAVLHIRIKFHNQISIPIKMTFENYDHSNIVVLADSNHNRVVQNVDQKKTVQKSHKILLLSRGVLKKINYKIYMLNISNESLQYFFEKMSEVGGNAGRRSPILMSSGKQNEENKKSENEKEKKNNYNNNDNNSECINYKGCVKENNFSLIRFLFNIFNSMDYSGRYNLYVNDKKEQSIDFQLKVIEPIIFFNTSSIHINNLILGRSYCFVFYLINFDLMDINFEFDQNSYNSFNSKKETIKIVPFSGVVKSCYRKNKHMYKEIRKLNEDNSVAVDDSDRKGTIADGNSSPRATSTSSNSHESDSNGSGIPSDIHNKGALIAKREVVKKRIKVNYVNHYENIRLNSGSDNLSCSFTNSSDVSESSSNLISGKNKVEQRAKNERTMLYGRYKKEYILPAHFPQWEYINTSSDSGSESDSEWNSKECVSLPEGNRGKDDIPHSSKFFLLNYYLRNIWKNDSNRFVRDIKHMRGKGRCKKIKLFFKPHLEQFYNFNLLCKIASKEEPLQINFKTQVSKININCYIENFNKEKVQLNLEDCTWSAKKKKYKNHMIHIYDHIDFKETLIGRKKDSKFVIENLGNFDLVYKYHLQKKDEEIRIKCTGDCIPQNSTYSISVEYNPLKNQTYVNYLTINIMDYYLLTLKITAVAISFLINFSFYNYDFGNVILFPVLDDNTKVKGITNIDQRCEESFSSSDSSLSSLIYTFKNNERDKRVKEREEEKAKALSGQDAQGETGKHKKGKKKRHKREKQDKKEGIAKKTRKDNTQNEMDEEGDQAKTEGAAEQAEKEKGDDKSKEGHKQKRNNEKHTPDKEKNTPDKEKDTPDKQKNTPDKQKNTPDKEKNKGEKKKQEKDQSKTNTANLSQSIKSGRGKVTNDVGSKGKEAKMQKYHEDYEMDVLSEKENNNAVETKLVISNNNDEDCYIEYELNEECLSITNLRKKIHLKRKSKICIFIQFKPNEEKNYNYKIPFMINGDVNKMIYIHLTGSATHFKLPFSSNNSNEINFEDVHVDKESISKFTLHNKNSEDISFNVLNYGYLEKHYLSFVKFDNSVLHILKKKEKKTFEVKFLPEKYLNLQIPLYLSVCYRGKRIAYYLTSIKLRSICYKIVLKENLLTFNKEGQQEGDALCTADATRVSQAGEVSQAEEVSQVDEVKEKLFKGAYRNDSIKGKKIELHNRGDMNAQFQVVYPQRYEKFLQLYPKKGIIFSFNITSIYIFVDTDFVTKDLFLNDVFVDLLPKFNKINSKIFLNIFINTGNDMNKCRNGDVNNSKLITAGRNVQNGETANDGNTATVDEAQNEGGKKRGADHPEKSQNTHCDDKNVNAICLKNETIVTFLTDIRKQISKTIEICNETESNFKMKYKFLSNENNFFSLAKHEDVVKPNESGTFQIVYNPLFVQKRKKNSNNYHNTLCLKYLKYFPQIHHVSKLVIYYPKEVVKNYTLLGYANSTTYEKKKSFNFKSKVLNSASIRIKNWINENQTLFVSSLVCDKDLNISHSDCFFFYVSAAIQNKLELTNKEEKNVPFKVISLKEGTYHVMLTFSNEKYEDAYKILLQFEITKSEFLSIKNVKGNKKEILKEQVSIYNPLDEDIKMDALLDYTYAFLDKSIILQRKRNNNVNIYFCIVRNEIDRDVTISFANKTTGTYKFKFILNVSMNDFEDNFYFNTDLGSIQINEISFTNVCNQKINYDVVIEDYDEENKNSKQIFQCVDKSVSAKSVDTNFFLKNETLNNLTEKITLTVKYNPPDVKTNKAVLKLLSKEGIIYKGLLIGKSVAPKPKGPIFCSSQKTTLISFTNPFFHVKQFFLKTDEFFSVPFEVMKVEGRQTLHIPVKCKATSAISGKLIIKSEDDISWMYYLTGQ</sequence>
<feature type="compositionally biased region" description="Basic and acidic residues" evidence="2">
    <location>
        <begin position="1616"/>
        <end position="1627"/>
    </location>
</feature>
<feature type="compositionally biased region" description="Basic and acidic residues" evidence="2">
    <location>
        <begin position="5155"/>
        <end position="5171"/>
    </location>
</feature>
<feature type="region of interest" description="Disordered" evidence="2">
    <location>
        <begin position="1453"/>
        <end position="1491"/>
    </location>
</feature>
<feature type="compositionally biased region" description="Basic residues" evidence="2">
    <location>
        <begin position="4594"/>
        <end position="4605"/>
    </location>
</feature>
<dbReference type="GO" id="GO:0003341">
    <property type="term" value="P:cilium movement"/>
    <property type="evidence" value="ECO:0007669"/>
    <property type="project" value="TreeGrafter"/>
</dbReference>
<feature type="compositionally biased region" description="Basic and acidic residues" evidence="2">
    <location>
        <begin position="1969"/>
        <end position="2004"/>
    </location>
</feature>
<feature type="compositionally biased region" description="Basic and acidic residues" evidence="2">
    <location>
        <begin position="3970"/>
        <end position="3985"/>
    </location>
</feature>
<accession>W7ACN9</accession>
<feature type="compositionally biased region" description="Polar residues" evidence="2">
    <location>
        <begin position="4713"/>
        <end position="4724"/>
    </location>
</feature>
<feature type="compositionally biased region" description="Basic and acidic residues" evidence="2">
    <location>
        <begin position="1456"/>
        <end position="1478"/>
    </location>
</feature>
<feature type="compositionally biased region" description="Basic and acidic residues" evidence="2">
    <location>
        <begin position="4606"/>
        <end position="4623"/>
    </location>
</feature>
<feature type="compositionally biased region" description="Basic and acidic residues" evidence="2">
    <location>
        <begin position="4568"/>
        <end position="4581"/>
    </location>
</feature>
<evidence type="ECO:0000256" key="1">
    <source>
        <dbReference type="SAM" id="Coils"/>
    </source>
</evidence>
<feature type="region of interest" description="Disordered" evidence="2">
    <location>
        <begin position="1616"/>
        <end position="1649"/>
    </location>
</feature>
<dbReference type="Gene3D" id="2.60.40.10">
    <property type="entry name" value="Immunoglobulins"/>
    <property type="match status" value="5"/>
</dbReference>
<proteinExistence type="predicted"/>
<dbReference type="GO" id="GO:1904158">
    <property type="term" value="P:axonemal central apparatus assembly"/>
    <property type="evidence" value="ECO:0007669"/>
    <property type="project" value="TreeGrafter"/>
</dbReference>
<dbReference type="Proteomes" id="UP000030640">
    <property type="component" value="Unassembled WGS sequence"/>
</dbReference>
<dbReference type="RefSeq" id="XP_008814187.1">
    <property type="nucleotide sequence ID" value="XM_008815965.1"/>
</dbReference>
<feature type="compositionally biased region" description="Low complexity" evidence="2">
    <location>
        <begin position="4148"/>
        <end position="4169"/>
    </location>
</feature>
<dbReference type="InterPro" id="IPR013783">
    <property type="entry name" value="Ig-like_fold"/>
</dbReference>
<feature type="region of interest" description="Disordered" evidence="2">
    <location>
        <begin position="849"/>
        <end position="902"/>
    </location>
</feature>
<feature type="compositionally biased region" description="Basic and acidic residues" evidence="2">
    <location>
        <begin position="3022"/>
        <end position="3044"/>
    </location>
</feature>
<feature type="compositionally biased region" description="Basic and acidic residues" evidence="2">
    <location>
        <begin position="1923"/>
        <end position="1957"/>
    </location>
</feature>
<evidence type="ECO:0000313" key="4">
    <source>
        <dbReference type="Proteomes" id="UP000030640"/>
    </source>
</evidence>
<feature type="region of interest" description="Disordered" evidence="2">
    <location>
        <begin position="3246"/>
        <end position="3272"/>
    </location>
</feature>
<feature type="region of interest" description="Disordered" evidence="2">
    <location>
        <begin position="1365"/>
        <end position="1401"/>
    </location>
</feature>
<name>W7ACN9_9APIC</name>
<feature type="compositionally biased region" description="Basic and acidic residues" evidence="2">
    <location>
        <begin position="1880"/>
        <end position="1909"/>
    </location>
</feature>
<gene>
    <name evidence="3" type="ORF">C922_00348</name>
</gene>
<feature type="coiled-coil region" evidence="1">
    <location>
        <begin position="1409"/>
        <end position="1440"/>
    </location>
</feature>
<dbReference type="GO" id="GO:0005930">
    <property type="term" value="C:axoneme"/>
    <property type="evidence" value="ECO:0007669"/>
    <property type="project" value="TreeGrafter"/>
</dbReference>
<dbReference type="EMBL" id="KI965460">
    <property type="protein sequence ID" value="EUD69485.1"/>
    <property type="molecule type" value="Genomic_DNA"/>
</dbReference>
<feature type="compositionally biased region" description="Basic and acidic residues" evidence="2">
    <location>
        <begin position="1371"/>
        <end position="1398"/>
    </location>
</feature>
<dbReference type="GeneID" id="20035622"/>
<feature type="region of interest" description="Disordered" evidence="2">
    <location>
        <begin position="1880"/>
        <end position="2106"/>
    </location>
</feature>
<feature type="compositionally biased region" description="Basic and acidic residues" evidence="2">
    <location>
        <begin position="4642"/>
        <end position="4712"/>
    </location>
</feature>
<protein>
    <submittedName>
        <fullName evidence="3">Uncharacterized protein</fullName>
    </submittedName>
</protein>
<feature type="region of interest" description="Disordered" evidence="2">
    <location>
        <begin position="4135"/>
        <end position="4175"/>
    </location>
</feature>
<dbReference type="PANTHER" id="PTHR23053">
    <property type="entry name" value="DLEC1 DELETED IN LUNG AND ESOPHAGEAL CANCER 1"/>
    <property type="match status" value="1"/>
</dbReference>
<feature type="compositionally biased region" description="Polar residues" evidence="2">
    <location>
        <begin position="3258"/>
        <end position="3270"/>
    </location>
</feature>
<feature type="region of interest" description="Disordered" evidence="2">
    <location>
        <begin position="5133"/>
        <end position="5171"/>
    </location>
</feature>
<dbReference type="VEuPathDB" id="PlasmoDB:C922_00348"/>
<feature type="compositionally biased region" description="Basic residues" evidence="2">
    <location>
        <begin position="2044"/>
        <end position="2054"/>
    </location>
</feature>
<feature type="compositionally biased region" description="Polar residues" evidence="2">
    <location>
        <begin position="3045"/>
        <end position="3055"/>
    </location>
</feature>
<evidence type="ECO:0000313" key="3">
    <source>
        <dbReference type="EMBL" id="EUD69485.1"/>
    </source>
</evidence>
<feature type="compositionally biased region" description="Basic and acidic residues" evidence="2">
    <location>
        <begin position="3413"/>
        <end position="3437"/>
    </location>
</feature>